<feature type="non-terminal residue" evidence="7">
    <location>
        <position position="1"/>
    </location>
</feature>
<comment type="caution">
    <text evidence="7">The sequence shown here is derived from an EMBL/GenBank/DDBJ whole genome shotgun (WGS) entry which is preliminary data.</text>
</comment>
<dbReference type="GO" id="GO:0005783">
    <property type="term" value="C:endoplasmic reticulum"/>
    <property type="evidence" value="ECO:0007669"/>
    <property type="project" value="UniProtKB-SubCell"/>
</dbReference>
<dbReference type="PANTHER" id="PTHR12867">
    <property type="entry name" value="GLYCOSYL TRANSFERASE-RELATED"/>
    <property type="match status" value="1"/>
</dbReference>
<feature type="domain" description="Glycosyl transferase family 28 C-terminal" evidence="6">
    <location>
        <begin position="3"/>
        <end position="127"/>
    </location>
</feature>
<proteinExistence type="inferred from homology"/>
<dbReference type="InterPro" id="IPR048097">
    <property type="entry name" value="Cps14G-like"/>
</dbReference>
<gene>
    <name evidence="7" type="ORF">S03H2_63206</name>
</gene>
<dbReference type="AlphaFoldDB" id="X1IMP6"/>
<dbReference type="PANTHER" id="PTHR12867:SF6">
    <property type="entry name" value="N-ACETYLGLUCOSAMINYLDIPHOSPHODOLICHOL N-ACETYLGLUCOSAMINYLTRANSFERASE"/>
    <property type="match status" value="1"/>
</dbReference>
<dbReference type="InterPro" id="IPR039042">
    <property type="entry name" value="Alg13-like"/>
</dbReference>
<sequence length="155" mass="17661">VAVGGDTHHFVRLLTAVKHLKQKKKIKDDVVIQYGHSEFRCDDCKCFDFIDAEAFEKLIRKTDVIISHAGAGTILTALKYGKPVVVVPRQKKFKEHVDDHQLQLTKELAKQKKIIPVYRINGLEEAIAIAKKFRPILTANAREEIVELIGKFCER</sequence>
<dbReference type="EMBL" id="BARU01040926">
    <property type="protein sequence ID" value="GAH82957.1"/>
    <property type="molecule type" value="Genomic_DNA"/>
</dbReference>
<comment type="similarity">
    <text evidence="2">Belongs to the glycosyltransferase 28 family.</text>
</comment>
<reference evidence="7" key="1">
    <citation type="journal article" date="2014" name="Front. Microbiol.">
        <title>High frequency of phylogenetically diverse reductive dehalogenase-homologous genes in deep subseafloor sedimentary metagenomes.</title>
        <authorList>
            <person name="Kawai M."/>
            <person name="Futagami T."/>
            <person name="Toyoda A."/>
            <person name="Takaki Y."/>
            <person name="Nishi S."/>
            <person name="Hori S."/>
            <person name="Arai W."/>
            <person name="Tsubouchi T."/>
            <person name="Morono Y."/>
            <person name="Uchiyama I."/>
            <person name="Ito T."/>
            <person name="Fujiyama A."/>
            <person name="Inagaki F."/>
            <person name="Takami H."/>
        </authorList>
    </citation>
    <scope>NUCLEOTIDE SEQUENCE</scope>
    <source>
        <strain evidence="7">Expedition CK06-06</strain>
    </source>
</reference>
<dbReference type="NCBIfam" id="NF041548">
    <property type="entry name" value="PssE"/>
    <property type="match status" value="1"/>
</dbReference>
<name>X1IMP6_9ZZZZ</name>
<dbReference type="InterPro" id="IPR007235">
    <property type="entry name" value="Glyco_trans_28_C"/>
</dbReference>
<organism evidence="7">
    <name type="scientific">marine sediment metagenome</name>
    <dbReference type="NCBI Taxonomy" id="412755"/>
    <lineage>
        <taxon>unclassified sequences</taxon>
        <taxon>metagenomes</taxon>
        <taxon>ecological metagenomes</taxon>
    </lineage>
</organism>
<dbReference type="Gene3D" id="3.40.50.2000">
    <property type="entry name" value="Glycogen Phosphorylase B"/>
    <property type="match status" value="1"/>
</dbReference>
<comment type="subcellular location">
    <subcellularLocation>
        <location evidence="1">Endoplasmic reticulum</location>
    </subcellularLocation>
</comment>
<dbReference type="GO" id="GO:0006488">
    <property type="term" value="P:dolichol-linked oligosaccharide biosynthetic process"/>
    <property type="evidence" value="ECO:0007669"/>
    <property type="project" value="InterPro"/>
</dbReference>
<evidence type="ECO:0000313" key="7">
    <source>
        <dbReference type="EMBL" id="GAH82957.1"/>
    </source>
</evidence>
<evidence type="ECO:0000256" key="5">
    <source>
        <dbReference type="ARBA" id="ARBA00022824"/>
    </source>
</evidence>
<dbReference type="SUPFAM" id="SSF53756">
    <property type="entry name" value="UDP-Glycosyltransferase/glycogen phosphorylase"/>
    <property type="match status" value="1"/>
</dbReference>
<dbReference type="GO" id="GO:0016758">
    <property type="term" value="F:hexosyltransferase activity"/>
    <property type="evidence" value="ECO:0007669"/>
    <property type="project" value="InterPro"/>
</dbReference>
<evidence type="ECO:0000256" key="1">
    <source>
        <dbReference type="ARBA" id="ARBA00004240"/>
    </source>
</evidence>
<evidence type="ECO:0000256" key="2">
    <source>
        <dbReference type="ARBA" id="ARBA00006962"/>
    </source>
</evidence>
<evidence type="ECO:0000256" key="4">
    <source>
        <dbReference type="ARBA" id="ARBA00022679"/>
    </source>
</evidence>
<accession>X1IMP6</accession>
<dbReference type="Pfam" id="PF04101">
    <property type="entry name" value="Glyco_tran_28_C"/>
    <property type="match status" value="1"/>
</dbReference>
<evidence type="ECO:0000256" key="3">
    <source>
        <dbReference type="ARBA" id="ARBA00022676"/>
    </source>
</evidence>
<keyword evidence="4" id="KW-0808">Transferase</keyword>
<keyword evidence="3" id="KW-0328">Glycosyltransferase</keyword>
<evidence type="ECO:0000259" key="6">
    <source>
        <dbReference type="Pfam" id="PF04101"/>
    </source>
</evidence>
<keyword evidence="5" id="KW-0256">Endoplasmic reticulum</keyword>
<protein>
    <recommendedName>
        <fullName evidence="6">Glycosyl transferase family 28 C-terminal domain-containing protein</fullName>
    </recommendedName>
</protein>